<accession>A0ABN2U526</accession>
<evidence type="ECO:0000313" key="4">
    <source>
        <dbReference type="EMBL" id="GAA2028446.1"/>
    </source>
</evidence>
<gene>
    <name evidence="4" type="ORF">GCM10009720_05270</name>
</gene>
<dbReference type="InterPro" id="IPR039298">
    <property type="entry name" value="ACOT13"/>
</dbReference>
<name>A0ABN2U526_9MICC</name>
<dbReference type="PANTHER" id="PTHR21660:SF1">
    <property type="entry name" value="ACYL-COENZYME A THIOESTERASE 13"/>
    <property type="match status" value="1"/>
</dbReference>
<comment type="similarity">
    <text evidence="1">Belongs to the thioesterase PaaI family.</text>
</comment>
<comment type="caution">
    <text evidence="4">The sequence shown here is derived from an EMBL/GenBank/DDBJ whole genome shotgun (WGS) entry which is preliminary data.</text>
</comment>
<dbReference type="EMBL" id="BAAAMN010000009">
    <property type="protein sequence ID" value="GAA2028446.1"/>
    <property type="molecule type" value="Genomic_DNA"/>
</dbReference>
<proteinExistence type="inferred from homology"/>
<dbReference type="Gene3D" id="3.10.129.10">
    <property type="entry name" value="Hotdog Thioesterase"/>
    <property type="match status" value="1"/>
</dbReference>
<evidence type="ECO:0000256" key="1">
    <source>
        <dbReference type="ARBA" id="ARBA00008324"/>
    </source>
</evidence>
<keyword evidence="2" id="KW-0378">Hydrolase</keyword>
<dbReference type="InterPro" id="IPR029069">
    <property type="entry name" value="HotDog_dom_sf"/>
</dbReference>
<dbReference type="PANTHER" id="PTHR21660">
    <property type="entry name" value="THIOESTERASE SUPERFAMILY MEMBER-RELATED"/>
    <property type="match status" value="1"/>
</dbReference>
<dbReference type="InterPro" id="IPR006683">
    <property type="entry name" value="Thioestr_dom"/>
</dbReference>
<evidence type="ECO:0000259" key="3">
    <source>
        <dbReference type="Pfam" id="PF03061"/>
    </source>
</evidence>
<dbReference type="InterPro" id="IPR003736">
    <property type="entry name" value="PAAI_dom"/>
</dbReference>
<protein>
    <submittedName>
        <fullName evidence="4">PaaI family thioesterase</fullName>
    </submittedName>
</protein>
<sequence>MSAHTSERATLVRWEDPQVGLAQLPTLDGIDFMKKMTAGELPNAPIANHINMELTEVAHGLVAFQGMPDESHYNPIGMVHGGFVCTLLDSALGCAVHTTLPEGTGYTSIEIKTNFLRPVSADSGPLTCTGRVVKPGRRVAFAEGEIVDVNGKTVASATGSLLIFPLESAG</sequence>
<evidence type="ECO:0000256" key="2">
    <source>
        <dbReference type="ARBA" id="ARBA00022801"/>
    </source>
</evidence>
<dbReference type="RefSeq" id="WP_343956041.1">
    <property type="nucleotide sequence ID" value="NZ_BAAAMN010000009.1"/>
</dbReference>
<dbReference type="Pfam" id="PF03061">
    <property type="entry name" value="4HBT"/>
    <property type="match status" value="1"/>
</dbReference>
<dbReference type="CDD" id="cd03443">
    <property type="entry name" value="PaaI_thioesterase"/>
    <property type="match status" value="1"/>
</dbReference>
<reference evidence="4 5" key="1">
    <citation type="journal article" date="2019" name="Int. J. Syst. Evol. Microbiol.">
        <title>The Global Catalogue of Microorganisms (GCM) 10K type strain sequencing project: providing services to taxonomists for standard genome sequencing and annotation.</title>
        <authorList>
            <consortium name="The Broad Institute Genomics Platform"/>
            <consortium name="The Broad Institute Genome Sequencing Center for Infectious Disease"/>
            <person name="Wu L."/>
            <person name="Ma J."/>
        </authorList>
    </citation>
    <scope>NUCLEOTIDE SEQUENCE [LARGE SCALE GENOMIC DNA]</scope>
    <source>
        <strain evidence="4 5">JCM 13595</strain>
    </source>
</reference>
<dbReference type="NCBIfam" id="TIGR00369">
    <property type="entry name" value="unchar_dom_1"/>
    <property type="match status" value="1"/>
</dbReference>
<dbReference type="SUPFAM" id="SSF54637">
    <property type="entry name" value="Thioesterase/thiol ester dehydrase-isomerase"/>
    <property type="match status" value="1"/>
</dbReference>
<feature type="domain" description="Thioesterase" evidence="3">
    <location>
        <begin position="77"/>
        <end position="154"/>
    </location>
</feature>
<organism evidence="4 5">
    <name type="scientific">Yaniella flava</name>
    <dbReference type="NCBI Taxonomy" id="287930"/>
    <lineage>
        <taxon>Bacteria</taxon>
        <taxon>Bacillati</taxon>
        <taxon>Actinomycetota</taxon>
        <taxon>Actinomycetes</taxon>
        <taxon>Micrococcales</taxon>
        <taxon>Micrococcaceae</taxon>
        <taxon>Yaniella</taxon>
    </lineage>
</organism>
<keyword evidence="5" id="KW-1185">Reference proteome</keyword>
<evidence type="ECO:0000313" key="5">
    <source>
        <dbReference type="Proteomes" id="UP001501461"/>
    </source>
</evidence>
<dbReference type="Proteomes" id="UP001501461">
    <property type="component" value="Unassembled WGS sequence"/>
</dbReference>